<dbReference type="InterPro" id="IPR043596">
    <property type="entry name" value="CFAP53/TCHP"/>
</dbReference>
<evidence type="ECO:0000313" key="6">
    <source>
        <dbReference type="EMBL" id="KAL1110631.1"/>
    </source>
</evidence>
<evidence type="ECO:0000313" key="7">
    <source>
        <dbReference type="Proteomes" id="UP001558652"/>
    </source>
</evidence>
<evidence type="ECO:0000256" key="1">
    <source>
        <dbReference type="ARBA" id="ARBA00004138"/>
    </source>
</evidence>
<dbReference type="InterPro" id="IPR036397">
    <property type="entry name" value="RNaseH_sf"/>
</dbReference>
<dbReference type="EMBL" id="JBFDAA010000022">
    <property type="protein sequence ID" value="KAL1110631.1"/>
    <property type="molecule type" value="Genomic_DNA"/>
</dbReference>
<dbReference type="AlphaFoldDB" id="A0ABD0XTY9"/>
<keyword evidence="3" id="KW-0966">Cell projection</keyword>
<comment type="subcellular location">
    <subcellularLocation>
        <location evidence="1">Cell projection</location>
        <location evidence="1">Cilium</location>
    </subcellularLocation>
</comment>
<reference evidence="6 7" key="1">
    <citation type="submission" date="2024-07" db="EMBL/GenBank/DDBJ databases">
        <title>Chromosome-level genome assembly of the water stick insect Ranatra chinensis (Heteroptera: Nepidae).</title>
        <authorList>
            <person name="Liu X."/>
        </authorList>
    </citation>
    <scope>NUCLEOTIDE SEQUENCE [LARGE SCALE GENOMIC DNA]</scope>
    <source>
        <strain evidence="6">Cailab_2021Rc</strain>
        <tissue evidence="6">Muscle</tissue>
    </source>
</reference>
<dbReference type="Gene3D" id="3.30.420.10">
    <property type="entry name" value="Ribonuclease H-like superfamily/Ribonuclease H"/>
    <property type="match status" value="1"/>
</dbReference>
<evidence type="ECO:0000256" key="2">
    <source>
        <dbReference type="ARBA" id="ARBA00023069"/>
    </source>
</evidence>
<proteinExistence type="predicted"/>
<protein>
    <submittedName>
        <fullName evidence="6">Uncharacterized protein</fullName>
    </submittedName>
</protein>
<comment type="caution">
    <text evidence="6">The sequence shown here is derived from an EMBL/GenBank/DDBJ whole genome shotgun (WGS) entry which is preliminary data.</text>
</comment>
<evidence type="ECO:0000256" key="4">
    <source>
        <dbReference type="SAM" id="Coils"/>
    </source>
</evidence>
<gene>
    <name evidence="6" type="ORF">AAG570_008159</name>
</gene>
<evidence type="ECO:0000256" key="3">
    <source>
        <dbReference type="ARBA" id="ARBA00023273"/>
    </source>
</evidence>
<keyword evidence="4" id="KW-0175">Coiled coil</keyword>
<feature type="coiled-coil region" evidence="4">
    <location>
        <begin position="378"/>
        <end position="413"/>
    </location>
</feature>
<accession>A0ABD0XTY9</accession>
<feature type="coiled-coil region" evidence="4">
    <location>
        <begin position="50"/>
        <end position="84"/>
    </location>
</feature>
<keyword evidence="2" id="KW-0969">Cilium</keyword>
<keyword evidence="7" id="KW-1185">Reference proteome</keyword>
<feature type="coiled-coil region" evidence="4">
    <location>
        <begin position="185"/>
        <end position="323"/>
    </location>
</feature>
<feature type="compositionally biased region" description="Basic and acidic residues" evidence="5">
    <location>
        <begin position="1"/>
        <end position="11"/>
    </location>
</feature>
<organism evidence="6 7">
    <name type="scientific">Ranatra chinensis</name>
    <dbReference type="NCBI Taxonomy" id="642074"/>
    <lineage>
        <taxon>Eukaryota</taxon>
        <taxon>Metazoa</taxon>
        <taxon>Ecdysozoa</taxon>
        <taxon>Arthropoda</taxon>
        <taxon>Hexapoda</taxon>
        <taxon>Insecta</taxon>
        <taxon>Pterygota</taxon>
        <taxon>Neoptera</taxon>
        <taxon>Paraneoptera</taxon>
        <taxon>Hemiptera</taxon>
        <taxon>Heteroptera</taxon>
        <taxon>Panheteroptera</taxon>
        <taxon>Nepomorpha</taxon>
        <taxon>Nepidae</taxon>
        <taxon>Ranatrinae</taxon>
        <taxon>Ranatra</taxon>
    </lineage>
</organism>
<name>A0ABD0XTY9_9HEMI</name>
<dbReference type="PANTHER" id="PTHR31183">
    <property type="entry name" value="TRICHOPLEIN KERATIN FILAMENT-BINDING PROTEIN FAMILY MEMBER"/>
    <property type="match status" value="1"/>
</dbReference>
<evidence type="ECO:0000256" key="5">
    <source>
        <dbReference type="SAM" id="MobiDB-lite"/>
    </source>
</evidence>
<dbReference type="Proteomes" id="UP001558652">
    <property type="component" value="Unassembled WGS sequence"/>
</dbReference>
<dbReference type="PANTHER" id="PTHR31183:SF1">
    <property type="entry name" value="CILIA- AND FLAGELLA-ASSOCIATED PROTEIN 53"/>
    <property type="match status" value="1"/>
</dbReference>
<dbReference type="GO" id="GO:0005929">
    <property type="term" value="C:cilium"/>
    <property type="evidence" value="ECO:0007669"/>
    <property type="project" value="UniProtKB-SubCell"/>
</dbReference>
<feature type="region of interest" description="Disordered" evidence="5">
    <location>
        <begin position="1"/>
        <end position="29"/>
    </location>
</feature>
<sequence>MATRKLKDVTVGRKGREKNTPIQRVGPIRGPQAIGHVLREKFRGKPPFEKENKLEEKRQMLIDAEKKEKQLESIIRHKQNTELKWFNAHVKSCVDKIYDETKEAELKEKRSKLKGLFHDENEDHIEEFIDLPQLSYDRKAKEYLAKHKQLMKNKEEADKQLCKKKFDQLFRQNSVELREYISKQRKKETAEMQKIQIQEKEIKKKLEKGQNKGVQSLIEGAEMSLQDIIEGNRHEKKKETAKKHFEELKKQLIDNQMLLEEQKRYKAKERDEFRELQESRKREDEQWLENIRQAKIKLRNTMYSQVEKSIERKKEQAEAQKKLDIEYVQAATNESICERKANAILKAKIKEDIETNFAYHNIQKKCQKQQEDLMKKIEMKTQAEYEELSEQRRQKELEHRNKLIKEVNEFQKQQITEKQDAKVREKIKLQIEEKQGTSQNNIHSLELDKRINSENEKLGNQNTLTAQIDAKHYLKDVARGKITSRRSDCVRAAEFLANLQEQVLKNPGIGIRALSREMNVAASTMKLALNEDLRYYSYKRRKGQLLTEKAREKLQMFGLQTPQTNPIDYFVWGPVEKDTNRTPSNTKGQLMDKIKTVLAALPRETVASACSRFRSRIKAVIYANGGYFE</sequence>